<evidence type="ECO:0000256" key="1">
    <source>
        <dbReference type="SAM" id="MobiDB-lite"/>
    </source>
</evidence>
<organism evidence="3 4">
    <name type="scientific">Dermatophagoides farinae</name>
    <name type="common">American house dust mite</name>
    <dbReference type="NCBI Taxonomy" id="6954"/>
    <lineage>
        <taxon>Eukaryota</taxon>
        <taxon>Metazoa</taxon>
        <taxon>Ecdysozoa</taxon>
        <taxon>Arthropoda</taxon>
        <taxon>Chelicerata</taxon>
        <taxon>Arachnida</taxon>
        <taxon>Acari</taxon>
        <taxon>Acariformes</taxon>
        <taxon>Sarcoptiformes</taxon>
        <taxon>Astigmata</taxon>
        <taxon>Psoroptidia</taxon>
        <taxon>Analgoidea</taxon>
        <taxon>Pyroglyphidae</taxon>
        <taxon>Dermatophagoidinae</taxon>
        <taxon>Dermatophagoides</taxon>
    </lineage>
</organism>
<evidence type="ECO:0000256" key="2">
    <source>
        <dbReference type="SAM" id="SignalP"/>
    </source>
</evidence>
<keyword evidence="4" id="KW-1185">Reference proteome</keyword>
<accession>A0A922I873</accession>
<comment type="caution">
    <text evidence="3">The sequence shown here is derived from an EMBL/GenBank/DDBJ whole genome shotgun (WGS) entry which is preliminary data.</text>
</comment>
<reference evidence="3" key="2">
    <citation type="journal article" date="2022" name="Res Sq">
        <title>Comparative Genomics Reveals Insights into the Divergent Evolution of Astigmatic Mites and Household Pest Adaptations.</title>
        <authorList>
            <person name="Xiong Q."/>
            <person name="Wan A.T.-Y."/>
            <person name="Liu X.-Y."/>
            <person name="Fung C.S.-H."/>
            <person name="Xiao X."/>
            <person name="Malainual N."/>
            <person name="Hou J."/>
            <person name="Wang L."/>
            <person name="Wang M."/>
            <person name="Yang K."/>
            <person name="Cui Y."/>
            <person name="Leung E."/>
            <person name="Nong W."/>
            <person name="Shin S.-K."/>
            <person name="Au S."/>
            <person name="Jeong K.Y."/>
            <person name="Chew F.T."/>
            <person name="Hui J."/>
            <person name="Leung T.F."/>
            <person name="Tungtrongchitr A."/>
            <person name="Zhong N."/>
            <person name="Liu Z."/>
            <person name="Tsui S."/>
        </authorList>
    </citation>
    <scope>NUCLEOTIDE SEQUENCE</scope>
    <source>
        <strain evidence="3">Derf</strain>
        <tissue evidence="3">Whole organism</tissue>
    </source>
</reference>
<feature type="region of interest" description="Disordered" evidence="1">
    <location>
        <begin position="43"/>
        <end position="70"/>
    </location>
</feature>
<keyword evidence="2" id="KW-0732">Signal</keyword>
<gene>
    <name evidence="3" type="ORF">DERF_006034</name>
</gene>
<protein>
    <submittedName>
        <fullName evidence="3">Uncharacterized protein</fullName>
    </submittedName>
</protein>
<proteinExistence type="predicted"/>
<evidence type="ECO:0000313" key="3">
    <source>
        <dbReference type="EMBL" id="KAH9522465.1"/>
    </source>
</evidence>
<dbReference type="Proteomes" id="UP000790347">
    <property type="component" value="Unassembled WGS sequence"/>
</dbReference>
<dbReference type="EMBL" id="ASGP02000002">
    <property type="protein sequence ID" value="KAH9522465.1"/>
    <property type="molecule type" value="Genomic_DNA"/>
</dbReference>
<name>A0A922I873_DERFA</name>
<feature type="chain" id="PRO_5036965603" evidence="2">
    <location>
        <begin position="25"/>
        <end position="70"/>
    </location>
</feature>
<evidence type="ECO:0000313" key="4">
    <source>
        <dbReference type="Proteomes" id="UP000790347"/>
    </source>
</evidence>
<dbReference type="AlphaFoldDB" id="A0A922I873"/>
<feature type="signal peptide" evidence="2">
    <location>
        <begin position="1"/>
        <end position="24"/>
    </location>
</feature>
<sequence>MLFKLILFTSTFCLIWQQLQLVHGNNDQNQNITMKIYHTKNYYTHHQQEQQQQQQQQKDQDHHRTGKNNQ</sequence>
<reference evidence="3" key="1">
    <citation type="submission" date="2013-05" db="EMBL/GenBank/DDBJ databases">
        <authorList>
            <person name="Yim A.K.Y."/>
            <person name="Chan T.F."/>
            <person name="Ji K.M."/>
            <person name="Liu X.Y."/>
            <person name="Zhou J.W."/>
            <person name="Li R.Q."/>
            <person name="Yang K.Y."/>
            <person name="Li J."/>
            <person name="Li M."/>
            <person name="Law P.T.W."/>
            <person name="Wu Y.L."/>
            <person name="Cai Z.L."/>
            <person name="Qin H."/>
            <person name="Bao Y."/>
            <person name="Leung R.K.K."/>
            <person name="Ng P.K.S."/>
            <person name="Zou J."/>
            <person name="Zhong X.J."/>
            <person name="Ran P.X."/>
            <person name="Zhong N.S."/>
            <person name="Liu Z.G."/>
            <person name="Tsui S.K.W."/>
        </authorList>
    </citation>
    <scope>NUCLEOTIDE SEQUENCE</scope>
    <source>
        <strain evidence="3">Derf</strain>
        <tissue evidence="3">Whole organism</tissue>
    </source>
</reference>